<sequence length="1844" mass="179903">MSSRLSSRAARRHWRMRPLALSLACIGAAAPPAWAQINPNSIAGFPAVGSVAAGTISGWGINGAAMNIDQASWRAVINWNGFSLAGGNSIAFNQAMGAGSVTLNRVTTVGNPSQIFGTITAPGHVFIVNPAGVLFGAGSQVNVGGLVASTLDIGDDAFAGGDRVNTPLAGGGALTFTRTDGVTGKITVDKGASITTTAGGTVALMGQEVNHAGQINVAQGSVGLLSGLSATLDYAGDGLTTFKVSNTTGNVAAKALVTNLGQITADGGRVNIAAMSTDPGALVVNQQGLVQARSLESRGGQIVLTGGGSNEVQVSGTLDASGTTAKVGGGTVQMSGGALRIDGATVDASGTDGGVILGVAGDVMMSPANSFKADGSTGKGGAVGLLGLTSVHADGAFSATGATDGGVVVFNGKSVEVGQGTAVSAAGASGANGKWQVQSTNDLSVTGEDIAYQPAGYVDGNATSRVGDAALGRALSQGTDVTLSSKAAVIPGEPATGGAGITFADGAQVIKTGGRATSLQVDSRTSIAMGSGSAIRSQSGALNVDFNADAQGDPLPAQQAIQDLGGGGTSPRAGVISLQGATIESGGGDIRFYGQGSAEEGRALGALNVPGVLIQDSRVATCAAGSDCSGVGGEISLRGEGGTTRFGDANVFSGVGVSIVGSVVETGTGALRVDGRGGMGSAGLSILAAEGGPTVLRSSTGDIGLTGSSRSWLATDPAVLVAGNPTGAAGAFGAGTGVSVLGATVATGGNVAIGGTGGDLSRIENQPALMATLANAGQGFAAGNGVVLTGSDVSAGRGRTLQVDGTAGSRGYTFALDGGGNGVAVPAANDAFGIGIGATPGKALTAEGGTVRLTGNGDVAVYRATADELVGPDGPSRAISTASSTGAGGTIDIRGRNIVVDGLGGATARLDSSGVGQAGTVSLRATAEADNPNSGIVAVGANALLQADALGSGNGGRVDVIGDTSIVGYGTLTARGGAGGGNGGLVETSAPTFELAGLRVDASGTGGKAGTWLVDPYDVTIVHGAAAGSLAANPFTALATSVIQDGDINAALNGGSNVTIATTQASGGTQAGDITMFNGVQINYNQNTTGERTLTLNATNSVRSDVDVTIAAAGADRKLNVVFNADAENGGLATGGGQISYSGNIYSNGGNVTMRGAAANAAATVSVRLNGQAIDTRAGNTQVVDAVDPARFTNSGGSDAQPGGNVAISGRTVFNNAFNSYDGVAIEGTSIRSGSGNIDVFGSTDGGSGVIIQATQGVGGLFSTTGNISVTGIGGYSPSGSYAPGYGVVIGAPPFNAAGQPRIASVDGNIAVRGLRQAGEGTGFGSGPGAGVRVGGNAQLTTTGRGDIEITGEMQGRGAGVEFAPTFSDTFGTQQGGIVSGGRNVVLRAANNGSADALALGAGSQASAGGVMNLRPGGMNLAGAPDAYVATPVDRPANAIFLGGAAATGFAVSAAELGRIAAPTLVFGSNAHAADITVAGAINTGSALTLQNGGGGNIVLNAPVAAPTLGLVSAGNITQTAAAPITAGTLLASSSGGSVLLDQAANNVSAATLGGGAAGAFRYQDVDALRVGNVSVVGYDAAGNLPQVVATGSMAADTVYVRTLSGDLTLATNVSSSSGTDLIAASRFQNAGAFGIAGAPWRVWADTWIGETRGGLAGSGITPNLYHCAYLGLCTVSISPGDNHFIYAQQPVATVVIADANRFYGAPNPLFTYSITGLILGDRGLGFSGALSTTANAFSPPGFYPITGSFTSAEGYLVNAVPGNLRVSLPPSLPLPDVLREVPNTYTFDRNIGAPPICFATGPLGGDRAQQGDDLLAREWSRVRSRPNLTSCIDTERKNGCADF</sequence>
<feature type="domain" description="Filamentous haemagglutinin FhaB/tRNA nuclease CdiA-like TPS" evidence="2">
    <location>
        <begin position="42"/>
        <end position="157"/>
    </location>
</feature>
<dbReference type="NCBIfam" id="TIGR01901">
    <property type="entry name" value="adhes_NPXG"/>
    <property type="match status" value="1"/>
</dbReference>
<dbReference type="Gene3D" id="2.160.20.10">
    <property type="entry name" value="Single-stranded right-handed beta-helix, Pectin lyase-like"/>
    <property type="match status" value="2"/>
</dbReference>
<dbReference type="PANTHER" id="PTHR12338:SF5">
    <property type="entry name" value="ANTIGEN 43-RELATED"/>
    <property type="match status" value="1"/>
</dbReference>
<gene>
    <name evidence="3" type="ORF">DI563_10810</name>
</gene>
<organism evidence="3 4">
    <name type="scientific">Variovorax paradoxus</name>
    <dbReference type="NCBI Taxonomy" id="34073"/>
    <lineage>
        <taxon>Bacteria</taxon>
        <taxon>Pseudomonadati</taxon>
        <taxon>Pseudomonadota</taxon>
        <taxon>Betaproteobacteria</taxon>
        <taxon>Burkholderiales</taxon>
        <taxon>Comamonadaceae</taxon>
        <taxon>Variovorax</taxon>
    </lineage>
</organism>
<keyword evidence="1" id="KW-0732">Signal</keyword>
<feature type="signal peptide" evidence="1">
    <location>
        <begin position="1"/>
        <end position="35"/>
    </location>
</feature>
<dbReference type="InterPro" id="IPR050909">
    <property type="entry name" value="Bact_Autotransporter_VF"/>
</dbReference>
<evidence type="ECO:0000313" key="3">
    <source>
        <dbReference type="EMBL" id="PZQ74986.1"/>
    </source>
</evidence>
<dbReference type="Pfam" id="PF18676">
    <property type="entry name" value="MBG_2"/>
    <property type="match status" value="1"/>
</dbReference>
<dbReference type="Proteomes" id="UP000249135">
    <property type="component" value="Unassembled WGS sequence"/>
</dbReference>
<name>A0A2W5QCE1_VARPD</name>
<proteinExistence type="predicted"/>
<accession>A0A2W5QCE1</accession>
<dbReference type="InterPro" id="IPR012334">
    <property type="entry name" value="Pectin_lyas_fold"/>
</dbReference>
<dbReference type="EMBL" id="QFPP01000105">
    <property type="protein sequence ID" value="PZQ74986.1"/>
    <property type="molecule type" value="Genomic_DNA"/>
</dbReference>
<dbReference type="SMART" id="SM00912">
    <property type="entry name" value="Haemagg_act"/>
    <property type="match status" value="1"/>
</dbReference>
<dbReference type="Pfam" id="PF05860">
    <property type="entry name" value="TPS"/>
    <property type="match status" value="1"/>
</dbReference>
<evidence type="ECO:0000256" key="1">
    <source>
        <dbReference type="SAM" id="SignalP"/>
    </source>
</evidence>
<evidence type="ECO:0000259" key="2">
    <source>
        <dbReference type="SMART" id="SM00912"/>
    </source>
</evidence>
<dbReference type="PANTHER" id="PTHR12338">
    <property type="entry name" value="AUTOTRANSPORTER"/>
    <property type="match status" value="1"/>
</dbReference>
<dbReference type="InterPro" id="IPR011050">
    <property type="entry name" value="Pectin_lyase_fold/virulence"/>
</dbReference>
<protein>
    <submittedName>
        <fullName evidence="3">Hemagglutinin</fullName>
    </submittedName>
</protein>
<dbReference type="InterPro" id="IPR041286">
    <property type="entry name" value="MBG_2"/>
</dbReference>
<dbReference type="SUPFAM" id="SSF51126">
    <property type="entry name" value="Pectin lyase-like"/>
    <property type="match status" value="1"/>
</dbReference>
<evidence type="ECO:0000313" key="4">
    <source>
        <dbReference type="Proteomes" id="UP000249135"/>
    </source>
</evidence>
<dbReference type="InterPro" id="IPR008638">
    <property type="entry name" value="FhaB/CdiA-like_TPS"/>
</dbReference>
<feature type="chain" id="PRO_5016056217" evidence="1">
    <location>
        <begin position="36"/>
        <end position="1844"/>
    </location>
</feature>
<comment type="caution">
    <text evidence="3">The sequence shown here is derived from an EMBL/GenBank/DDBJ whole genome shotgun (WGS) entry which is preliminary data.</text>
</comment>
<reference evidence="3 4" key="1">
    <citation type="submission" date="2017-08" db="EMBL/GenBank/DDBJ databases">
        <title>Infants hospitalized years apart are colonized by the same room-sourced microbial strains.</title>
        <authorList>
            <person name="Brooks B."/>
            <person name="Olm M.R."/>
            <person name="Firek B.A."/>
            <person name="Baker R."/>
            <person name="Thomas B.C."/>
            <person name="Morowitz M.J."/>
            <person name="Banfield J.F."/>
        </authorList>
    </citation>
    <scope>NUCLEOTIDE SEQUENCE [LARGE SCALE GENOMIC DNA]</scope>
    <source>
        <strain evidence="3">S2_005_003_R2_41</strain>
    </source>
</reference>